<proteinExistence type="predicted"/>
<dbReference type="Proteomes" id="UP000265520">
    <property type="component" value="Unassembled WGS sequence"/>
</dbReference>
<sequence>MTTPYRGRGRGFGRGRGGNNMLPYQETNIPLIGDWTTINYNRQLPAPPKKEDKASSSSSKIISYKEIAVNDPPQEQVSEYFENPVTENIVYIDEDDLNLATNDGWSIKTRYLESRGYPGLYGKSRPNLEILLTVTESVTITHHYQNNNPENFINFISIKYCYPENGV</sequence>
<gene>
    <name evidence="2" type="ORF">A2U01_0000769</name>
</gene>
<name>A0A392LYG7_9FABA</name>
<reference evidence="2 3" key="1">
    <citation type="journal article" date="2018" name="Front. Plant Sci.">
        <title>Red Clover (Trifolium pratense) and Zigzag Clover (T. medium) - A Picture of Genomic Similarities and Differences.</title>
        <authorList>
            <person name="Dluhosova J."/>
            <person name="Istvanek J."/>
            <person name="Nedelnik J."/>
            <person name="Repkova J."/>
        </authorList>
    </citation>
    <scope>NUCLEOTIDE SEQUENCE [LARGE SCALE GENOMIC DNA]</scope>
    <source>
        <strain evidence="3">cv. 10/8</strain>
        <tissue evidence="2">Leaf</tissue>
    </source>
</reference>
<organism evidence="2 3">
    <name type="scientific">Trifolium medium</name>
    <dbReference type="NCBI Taxonomy" id="97028"/>
    <lineage>
        <taxon>Eukaryota</taxon>
        <taxon>Viridiplantae</taxon>
        <taxon>Streptophyta</taxon>
        <taxon>Embryophyta</taxon>
        <taxon>Tracheophyta</taxon>
        <taxon>Spermatophyta</taxon>
        <taxon>Magnoliopsida</taxon>
        <taxon>eudicotyledons</taxon>
        <taxon>Gunneridae</taxon>
        <taxon>Pentapetalae</taxon>
        <taxon>rosids</taxon>
        <taxon>fabids</taxon>
        <taxon>Fabales</taxon>
        <taxon>Fabaceae</taxon>
        <taxon>Papilionoideae</taxon>
        <taxon>50 kb inversion clade</taxon>
        <taxon>NPAAA clade</taxon>
        <taxon>Hologalegina</taxon>
        <taxon>IRL clade</taxon>
        <taxon>Trifolieae</taxon>
        <taxon>Trifolium</taxon>
    </lineage>
</organism>
<evidence type="ECO:0000256" key="1">
    <source>
        <dbReference type="SAM" id="MobiDB-lite"/>
    </source>
</evidence>
<accession>A0A392LYG7</accession>
<dbReference type="EMBL" id="LXQA010000587">
    <property type="protein sequence ID" value="MCH80007.1"/>
    <property type="molecule type" value="Genomic_DNA"/>
</dbReference>
<feature type="region of interest" description="Disordered" evidence="1">
    <location>
        <begin position="1"/>
        <end position="20"/>
    </location>
</feature>
<protein>
    <submittedName>
        <fullName evidence="2">Uncharacterized protein</fullName>
    </submittedName>
</protein>
<keyword evidence="3" id="KW-1185">Reference proteome</keyword>
<comment type="caution">
    <text evidence="2">The sequence shown here is derived from an EMBL/GenBank/DDBJ whole genome shotgun (WGS) entry which is preliminary data.</text>
</comment>
<evidence type="ECO:0000313" key="3">
    <source>
        <dbReference type="Proteomes" id="UP000265520"/>
    </source>
</evidence>
<evidence type="ECO:0000313" key="2">
    <source>
        <dbReference type="EMBL" id="MCH80007.1"/>
    </source>
</evidence>
<dbReference type="AlphaFoldDB" id="A0A392LYG7"/>